<dbReference type="AlphaFoldDB" id="A0A396APA7"/>
<gene>
    <name evidence="1" type="ORF">DXC44_12315</name>
</gene>
<dbReference type="RefSeq" id="WP_016271199.1">
    <property type="nucleotide sequence ID" value="NZ_JACBPU010000008.1"/>
</dbReference>
<comment type="caution">
    <text evidence="1">The sequence shown here is derived from an EMBL/GenBank/DDBJ whole genome shotgun (WGS) entry which is preliminary data.</text>
</comment>
<name>A0A396APA7_PHOVU</name>
<accession>A0A396APA7</accession>
<evidence type="ECO:0000313" key="1">
    <source>
        <dbReference type="EMBL" id="RGL85318.1"/>
    </source>
</evidence>
<reference evidence="1 2" key="1">
    <citation type="submission" date="2018-08" db="EMBL/GenBank/DDBJ databases">
        <title>A genome reference for cultivated species of the human gut microbiota.</title>
        <authorList>
            <person name="Zou Y."/>
            <person name="Xue W."/>
            <person name="Luo G."/>
        </authorList>
    </citation>
    <scope>NUCLEOTIDE SEQUENCE [LARGE SCALE GENOMIC DNA]</scope>
    <source>
        <strain evidence="1 2">TF05-18</strain>
    </source>
</reference>
<organism evidence="1 2">
    <name type="scientific">Phocaeicola vulgatus</name>
    <name type="common">Bacteroides vulgatus</name>
    <dbReference type="NCBI Taxonomy" id="821"/>
    <lineage>
        <taxon>Bacteria</taxon>
        <taxon>Pseudomonadati</taxon>
        <taxon>Bacteroidota</taxon>
        <taxon>Bacteroidia</taxon>
        <taxon>Bacteroidales</taxon>
        <taxon>Bacteroidaceae</taxon>
        <taxon>Phocaeicola</taxon>
    </lineage>
</organism>
<protein>
    <submittedName>
        <fullName evidence="1">Uncharacterized protein</fullName>
    </submittedName>
</protein>
<sequence>MKKGFVILSILLGFVLVASISYNISLYQENKALTAKQDSLYTLSEAQKVFKENGSKLIDDVTVSIQEVKDHAAKYSINLPESRNSFNINGLNPLIVYYLAYNAIDISSHPMVLGNTINPVMGRVNKNEVVDKIFITMQQLSKGDNSNLFSTLRIQAMNVGDLLKPEIKELPLE</sequence>
<evidence type="ECO:0000313" key="2">
    <source>
        <dbReference type="Proteomes" id="UP000261278"/>
    </source>
</evidence>
<dbReference type="Proteomes" id="UP000261278">
    <property type="component" value="Unassembled WGS sequence"/>
</dbReference>
<dbReference type="EMBL" id="QSSN01000013">
    <property type="protein sequence ID" value="RGL85318.1"/>
    <property type="molecule type" value="Genomic_DNA"/>
</dbReference>
<proteinExistence type="predicted"/>